<evidence type="ECO:0000259" key="4">
    <source>
        <dbReference type="Pfam" id="PF17210"/>
    </source>
</evidence>
<gene>
    <name evidence="5" type="ORF">WAE58_10165</name>
</gene>
<organism evidence="5 6">
    <name type="scientific">Pedobacter panaciterrae</name>
    <dbReference type="NCBI Taxonomy" id="363849"/>
    <lineage>
        <taxon>Bacteria</taxon>
        <taxon>Pseudomonadati</taxon>
        <taxon>Bacteroidota</taxon>
        <taxon>Sphingobacteriia</taxon>
        <taxon>Sphingobacteriales</taxon>
        <taxon>Sphingobacteriaceae</taxon>
        <taxon>Pedobacter</taxon>
    </lineage>
</organism>
<evidence type="ECO:0000256" key="3">
    <source>
        <dbReference type="ARBA" id="ARBA00022729"/>
    </source>
</evidence>
<evidence type="ECO:0000313" key="5">
    <source>
        <dbReference type="EMBL" id="MEJ2902791.1"/>
    </source>
</evidence>
<keyword evidence="6" id="KW-1185">Reference proteome</keyword>
<dbReference type="EMBL" id="JBBEUB010000002">
    <property type="protein sequence ID" value="MEJ2902791.1"/>
    <property type="molecule type" value="Genomic_DNA"/>
</dbReference>
<dbReference type="Pfam" id="PF17210">
    <property type="entry name" value="SdrD_B"/>
    <property type="match status" value="1"/>
</dbReference>
<sequence length="923" mass="104300">MFRNQAIAQQTYNVRYSFEKDTIKVSGGQTFSNKLIIENLSDKAVLLSSEAIKTQTLAGMITLPKSINLNAKEKKAFPLKYITDRKTINKNIQAFTVSIKSDDAQLKIQPAVSFYTLLSDATGLAISTEQSEFYLNQVTGQSQIMLLCTNRGIVPISFRLILTEVPEGLEFTGEKMSLVLQPGAQQLLPFNARNKLNNKIAADFNVTIQAVDQGGNQLALKRIRIMSVSSVRRYGAGDNPYGENLNNTAALRYMSMSQNSSFYQMQANGKLNLSNNADLHYRFNLDYYQDLQGINLYDSYLDYQHKDWGLKIGSIYENLDYVLSGRGAKATLNFNEDKSLSIYGMQNNYMLMSQVTNSLEGPTIIAASYAFKTIGDQHGRLTYLHSQNGFFGVNNQQVSGKTAVRLNATQQLDLEGGYSLEKANNHTGKHAAALGINYTLNAGSYQFITNNYYSTSYYTGLHRGLFQSDNRVVKTMEKSTLSARISILNNSPEYQDIGNRYNFSANKNIINVYEVGYSILMGKINLDFRPYFMDQSLQGMQLLTQLNQDFKWRSSSVRMQANLNFFNNNHSLSINADYGYTYKNTSNEPKPPFHSLRLNSNYGNRLFGFTSYIQLNPYYLSDSFSATKDADYKLYSFGPNTSFTLFRNRLNVQLATLYNYYGFTQTKNYALNGSAKWMIKGNWALTTDLFYSVMKTKVPFDYYAINSFNSNTFNTRQIRVGIEKQFSGLNKSKGEKLELAYFEDYNNNGIRDPNEKGAEGITVKLNEETARTNSKGTVKFYEVKPGNYTVYVVNSKNWGMQEPISIIITKNKSMEIPLVKTIVLKGRMQVIEKSYQNTSPILSGIRVNAKDAGGKIYKTLTDASGNYSFYLPAGTYAVFVETEGMSFSIGNSENKVELSPDKPDNQLNFEIKDERRKVGVTRF</sequence>
<dbReference type="InterPro" id="IPR013783">
    <property type="entry name" value="Ig-like_fold"/>
</dbReference>
<dbReference type="SUPFAM" id="SSF49478">
    <property type="entry name" value="Cna protein B-type domain"/>
    <property type="match status" value="1"/>
</dbReference>
<evidence type="ECO:0000313" key="6">
    <source>
        <dbReference type="Proteomes" id="UP001378956"/>
    </source>
</evidence>
<comment type="subcellular location">
    <subcellularLocation>
        <location evidence="1">Secreted</location>
    </subcellularLocation>
</comment>
<comment type="caution">
    <text evidence="5">The sequence shown here is derived from an EMBL/GenBank/DDBJ whole genome shotgun (WGS) entry which is preliminary data.</text>
</comment>
<accession>A0ABU8NM95</accession>
<reference evidence="5 6" key="1">
    <citation type="submission" date="2024-03" db="EMBL/GenBank/DDBJ databases">
        <title>Sequence of Lycoming College Course Isolates.</title>
        <authorList>
            <person name="Plotts O."/>
            <person name="Newman J."/>
        </authorList>
    </citation>
    <scope>NUCLEOTIDE SEQUENCE [LARGE SCALE GENOMIC DNA]</scope>
    <source>
        <strain evidence="5 6">CJB-3</strain>
    </source>
</reference>
<dbReference type="RefSeq" id="WP_337716343.1">
    <property type="nucleotide sequence ID" value="NZ_JBBEUB010000002.1"/>
</dbReference>
<dbReference type="Proteomes" id="UP001378956">
    <property type="component" value="Unassembled WGS sequence"/>
</dbReference>
<name>A0ABU8NM95_9SPHI</name>
<evidence type="ECO:0000256" key="2">
    <source>
        <dbReference type="ARBA" id="ARBA00022525"/>
    </source>
</evidence>
<keyword evidence="3" id="KW-0732">Signal</keyword>
<keyword evidence="2" id="KW-0964">Secreted</keyword>
<evidence type="ECO:0000256" key="1">
    <source>
        <dbReference type="ARBA" id="ARBA00004613"/>
    </source>
</evidence>
<dbReference type="Gene3D" id="2.60.40.10">
    <property type="entry name" value="Immunoglobulins"/>
    <property type="match status" value="2"/>
</dbReference>
<dbReference type="InterPro" id="IPR033764">
    <property type="entry name" value="Sdr_B"/>
</dbReference>
<dbReference type="SUPFAM" id="SSF117074">
    <property type="entry name" value="Hypothetical protein PA1324"/>
    <property type="match status" value="1"/>
</dbReference>
<feature type="domain" description="SD-repeat containing protein B" evidence="4">
    <location>
        <begin position="742"/>
        <end position="798"/>
    </location>
</feature>
<protein>
    <submittedName>
        <fullName evidence="5">SdrD B-like domain-containing protein</fullName>
    </submittedName>
</protein>
<proteinExistence type="predicted"/>